<dbReference type="InterPro" id="IPR023198">
    <property type="entry name" value="PGP-like_dom2"/>
</dbReference>
<dbReference type="PANTHER" id="PTHR43611">
    <property type="entry name" value="ALPHA-D-GLUCOSE 1-PHOSPHATE PHOSPHATASE"/>
    <property type="match status" value="1"/>
</dbReference>
<accession>W4K6N7</accession>
<proteinExistence type="predicted"/>
<dbReference type="SFLD" id="SFLDS00003">
    <property type="entry name" value="Haloacid_Dehalogenase"/>
    <property type="match status" value="1"/>
</dbReference>
<dbReference type="OrthoDB" id="2012566at2759"/>
<evidence type="ECO:0000313" key="2">
    <source>
        <dbReference type="Proteomes" id="UP000030671"/>
    </source>
</evidence>
<evidence type="ECO:0008006" key="3">
    <source>
        <dbReference type="Google" id="ProtNLM"/>
    </source>
</evidence>
<keyword evidence="2" id="KW-1185">Reference proteome</keyword>
<dbReference type="Gene3D" id="3.40.50.1000">
    <property type="entry name" value="HAD superfamily/HAD-like"/>
    <property type="match status" value="1"/>
</dbReference>
<dbReference type="KEGG" id="hir:HETIRDRAFT_451273"/>
<dbReference type="SFLD" id="SFLDG01129">
    <property type="entry name" value="C1.5:_HAD__Beta-PGM__Phosphata"/>
    <property type="match status" value="1"/>
</dbReference>
<dbReference type="PANTHER" id="PTHR43611:SF3">
    <property type="entry name" value="FLAVIN MONONUCLEOTIDE HYDROLASE 1, CHLOROPLATIC"/>
    <property type="match status" value="1"/>
</dbReference>
<reference evidence="1 2" key="1">
    <citation type="journal article" date="2012" name="New Phytol.">
        <title>Insight into trade-off between wood decay and parasitism from the genome of a fungal forest pathogen.</title>
        <authorList>
            <person name="Olson A."/>
            <person name="Aerts A."/>
            <person name="Asiegbu F."/>
            <person name="Belbahri L."/>
            <person name="Bouzid O."/>
            <person name="Broberg A."/>
            <person name="Canback B."/>
            <person name="Coutinho P.M."/>
            <person name="Cullen D."/>
            <person name="Dalman K."/>
            <person name="Deflorio G."/>
            <person name="van Diepen L.T."/>
            <person name="Dunand C."/>
            <person name="Duplessis S."/>
            <person name="Durling M."/>
            <person name="Gonthier P."/>
            <person name="Grimwood J."/>
            <person name="Fossdal C.G."/>
            <person name="Hansson D."/>
            <person name="Henrissat B."/>
            <person name="Hietala A."/>
            <person name="Himmelstrand K."/>
            <person name="Hoffmeister D."/>
            <person name="Hogberg N."/>
            <person name="James T.Y."/>
            <person name="Karlsson M."/>
            <person name="Kohler A."/>
            <person name="Kues U."/>
            <person name="Lee Y.H."/>
            <person name="Lin Y.C."/>
            <person name="Lind M."/>
            <person name="Lindquist E."/>
            <person name="Lombard V."/>
            <person name="Lucas S."/>
            <person name="Lunden K."/>
            <person name="Morin E."/>
            <person name="Murat C."/>
            <person name="Park J."/>
            <person name="Raffaello T."/>
            <person name="Rouze P."/>
            <person name="Salamov A."/>
            <person name="Schmutz J."/>
            <person name="Solheim H."/>
            <person name="Stahlberg J."/>
            <person name="Velez H."/>
            <person name="de Vries R.P."/>
            <person name="Wiebenga A."/>
            <person name="Woodward S."/>
            <person name="Yakovlev I."/>
            <person name="Garbelotto M."/>
            <person name="Martin F."/>
            <person name="Grigoriev I.V."/>
            <person name="Stenlid J."/>
        </authorList>
    </citation>
    <scope>NUCLEOTIDE SEQUENCE [LARGE SCALE GENOMIC DNA]</scope>
    <source>
        <strain evidence="1 2">TC 32-1</strain>
    </source>
</reference>
<dbReference type="AlphaFoldDB" id="W4K6N7"/>
<name>W4K6N7_HETIT</name>
<dbReference type="GO" id="GO:0016791">
    <property type="term" value="F:phosphatase activity"/>
    <property type="evidence" value="ECO:0007669"/>
    <property type="project" value="UniProtKB-ARBA"/>
</dbReference>
<dbReference type="GeneID" id="20676134"/>
<dbReference type="Pfam" id="PF00702">
    <property type="entry name" value="Hydrolase"/>
    <property type="match status" value="1"/>
</dbReference>
<dbReference type="InterPro" id="IPR036412">
    <property type="entry name" value="HAD-like_sf"/>
</dbReference>
<dbReference type="RefSeq" id="XP_009546140.1">
    <property type="nucleotide sequence ID" value="XM_009547845.1"/>
</dbReference>
<dbReference type="HOGENOM" id="CLU_019989_1_0_1"/>
<protein>
    <recommendedName>
        <fullName evidence="3">HAD-like protein</fullName>
    </recommendedName>
</protein>
<dbReference type="Gene3D" id="1.10.150.240">
    <property type="entry name" value="Putative phosphatase, domain 2"/>
    <property type="match status" value="1"/>
</dbReference>
<dbReference type="InterPro" id="IPR006439">
    <property type="entry name" value="HAD-SF_hydro_IA"/>
</dbReference>
<gene>
    <name evidence="1" type="ORF">HETIRDRAFT_451273</name>
</gene>
<sequence length="483" mass="54389">MTTFLTSHARAFDSIIFDLGDVLFTWSPAAETPIPPKTLQQILRTATWFEYEKGGILEAECYAAVAREMGLHPEQVRIAFEGARDTLAARSSMVELIRELKQGRKIYAMSNISAPDWEVLRGKLSDWDIFDHVFTSASAKERKPNIGFYRHVLEQTGADPTRTIFVDDKVDNILTARSFGITGVVYDHFNNVERTLRNLCGDPVERAQAFMRANAQHHTTFTSDGHPIKENFSQLLILETTGDASLVENIPESDGPINFFRGNGQFTTAEFPCDVDTTSIGFTISTLASAHNKSRIMDEILKLRDSDNILQVYFDASRPRLDPVVCINALTFFSANGRGHELQESFDWVEAVLTHRAYVDGTRYYETAEAFLFFLSRLLAVSPYARHRLQSVFEERCRERIGMEGDALALAMRIICCSNVGIDLPLERARLLELQQVDGGWDEGWFYKYGSHGVRIANRGVTTAFAIKAIETFAGRKLDSGEH</sequence>
<dbReference type="Proteomes" id="UP000030671">
    <property type="component" value="Unassembled WGS sequence"/>
</dbReference>
<dbReference type="EMBL" id="KI925458">
    <property type="protein sequence ID" value="ETW81497.1"/>
    <property type="molecule type" value="Genomic_DNA"/>
</dbReference>
<organism evidence="1 2">
    <name type="scientific">Heterobasidion irregulare (strain TC 32-1)</name>
    <dbReference type="NCBI Taxonomy" id="747525"/>
    <lineage>
        <taxon>Eukaryota</taxon>
        <taxon>Fungi</taxon>
        <taxon>Dikarya</taxon>
        <taxon>Basidiomycota</taxon>
        <taxon>Agaricomycotina</taxon>
        <taxon>Agaricomycetes</taxon>
        <taxon>Russulales</taxon>
        <taxon>Bondarzewiaceae</taxon>
        <taxon>Heterobasidion</taxon>
        <taxon>Heterobasidion annosum species complex</taxon>
    </lineage>
</organism>
<dbReference type="SUPFAM" id="SSF56784">
    <property type="entry name" value="HAD-like"/>
    <property type="match status" value="1"/>
</dbReference>
<dbReference type="eggNOG" id="ENOG502SM3A">
    <property type="taxonomic scope" value="Eukaryota"/>
</dbReference>
<dbReference type="InterPro" id="IPR023214">
    <property type="entry name" value="HAD_sf"/>
</dbReference>
<evidence type="ECO:0000313" key="1">
    <source>
        <dbReference type="EMBL" id="ETW81497.1"/>
    </source>
</evidence>
<dbReference type="InParanoid" id="W4K6N7"/>
<dbReference type="NCBIfam" id="TIGR01509">
    <property type="entry name" value="HAD-SF-IA-v3"/>
    <property type="match status" value="1"/>
</dbReference>